<dbReference type="Pfam" id="PF07702">
    <property type="entry name" value="UTRA"/>
    <property type="match status" value="1"/>
</dbReference>
<dbReference type="GO" id="GO:0003700">
    <property type="term" value="F:DNA-binding transcription factor activity"/>
    <property type="evidence" value="ECO:0007669"/>
    <property type="project" value="UniProtKB-UniRule"/>
</dbReference>
<name>A0A0M0GK19_SPOGL</name>
<gene>
    <name evidence="7" type="ORF">AF332_25190</name>
</gene>
<dbReference type="Proteomes" id="UP000037109">
    <property type="component" value="Unassembled WGS sequence"/>
</dbReference>
<keyword evidence="8" id="KW-1185">Reference proteome</keyword>
<dbReference type="RefSeq" id="WP_053437145.1">
    <property type="nucleotide sequence ID" value="NZ_LGUF01000007.1"/>
</dbReference>
<accession>A0A0M0GK19</accession>
<dbReference type="InterPro" id="IPR012770">
    <property type="entry name" value="TreR"/>
</dbReference>
<dbReference type="InterPro" id="IPR028978">
    <property type="entry name" value="Chorismate_lyase_/UTRA_dom_sf"/>
</dbReference>
<dbReference type="PRINTS" id="PR00035">
    <property type="entry name" value="HTHGNTR"/>
</dbReference>
<dbReference type="OrthoDB" id="9815017at2"/>
<sequence>MTEMVIEMRNNKYLVIYEELAQQIQEGKYPAKSILPSENDLTEMYSTSRETIRKALNLLAQNGFIQKIRGKGSMVLDLKKLQFPISGLVSFKELAGKMGQRAETIVDEFSLIQPDAEKMKHLHIDKSEKVWKVYRIRKIEDERIILDKDFLIEKYVPGLTKEICQNSIFAYIEGELGKKISFAKKEFTVEEPTAEDRRLLDMEGFHAIVVVKNYIYFDDATLFQYTESRHRPDKFRFVDFARRMDSQVF</sequence>
<keyword evidence="4" id="KW-0804">Transcription</keyword>
<dbReference type="InterPro" id="IPR050679">
    <property type="entry name" value="Bact_HTH_transcr_reg"/>
</dbReference>
<dbReference type="InterPro" id="IPR036390">
    <property type="entry name" value="WH_DNA-bd_sf"/>
</dbReference>
<dbReference type="FunFam" id="3.40.1410.10:FF:000008">
    <property type="entry name" value="Transcriptional regulator, GntR family"/>
    <property type="match status" value="1"/>
</dbReference>
<dbReference type="InterPro" id="IPR036388">
    <property type="entry name" value="WH-like_DNA-bd_sf"/>
</dbReference>
<dbReference type="EMBL" id="LGUF01000007">
    <property type="protein sequence ID" value="KON89781.1"/>
    <property type="molecule type" value="Genomic_DNA"/>
</dbReference>
<keyword evidence="1" id="KW-0678">Repressor</keyword>
<proteinExistence type="predicted"/>
<dbReference type="GO" id="GO:0003677">
    <property type="term" value="F:DNA binding"/>
    <property type="evidence" value="ECO:0007669"/>
    <property type="project" value="UniProtKB-UniRule"/>
</dbReference>
<dbReference type="PANTHER" id="PTHR44846:SF12">
    <property type="entry name" value="HTH-TYPE TRANSCRIPTIONAL REGULATOR TRER"/>
    <property type="match status" value="1"/>
</dbReference>
<keyword evidence="2" id="KW-0805">Transcription regulation</keyword>
<dbReference type="STRING" id="1459.AF332_25190"/>
<evidence type="ECO:0000313" key="7">
    <source>
        <dbReference type="EMBL" id="KON89781.1"/>
    </source>
</evidence>
<organism evidence="7 8">
    <name type="scientific">Sporosarcina globispora</name>
    <name type="common">Bacillus globisporus</name>
    <dbReference type="NCBI Taxonomy" id="1459"/>
    <lineage>
        <taxon>Bacteria</taxon>
        <taxon>Bacillati</taxon>
        <taxon>Bacillota</taxon>
        <taxon>Bacilli</taxon>
        <taxon>Bacillales</taxon>
        <taxon>Caryophanaceae</taxon>
        <taxon>Sporosarcina</taxon>
    </lineage>
</organism>
<dbReference type="SMART" id="SM00345">
    <property type="entry name" value="HTH_GNTR"/>
    <property type="match status" value="1"/>
</dbReference>
<dbReference type="PANTHER" id="PTHR44846">
    <property type="entry name" value="MANNOSYL-D-GLYCERATE TRANSPORT/METABOLISM SYSTEM REPRESSOR MNGR-RELATED"/>
    <property type="match status" value="1"/>
</dbReference>
<dbReference type="Pfam" id="PF00392">
    <property type="entry name" value="GntR"/>
    <property type="match status" value="1"/>
</dbReference>
<dbReference type="NCBIfam" id="TIGR02404">
    <property type="entry name" value="trehalos_R_Bsub"/>
    <property type="match status" value="1"/>
</dbReference>
<dbReference type="PROSITE" id="PS50949">
    <property type="entry name" value="HTH_GNTR"/>
    <property type="match status" value="1"/>
</dbReference>
<dbReference type="PATRIC" id="fig|1459.3.peg.5531"/>
<evidence type="ECO:0000256" key="1">
    <source>
        <dbReference type="ARBA" id="ARBA00022491"/>
    </source>
</evidence>
<dbReference type="InterPro" id="IPR000524">
    <property type="entry name" value="Tscrpt_reg_HTH_GntR"/>
</dbReference>
<reference evidence="8" key="1">
    <citation type="submission" date="2015-07" db="EMBL/GenBank/DDBJ databases">
        <title>Fjat-10036 dsm4.</title>
        <authorList>
            <person name="Liu B."/>
            <person name="Wang J."/>
            <person name="Zhu Y."/>
            <person name="Liu G."/>
            <person name="Chen Q."/>
            <person name="Chen Z."/>
            <person name="Lan J."/>
            <person name="Che J."/>
            <person name="Ge C."/>
            <person name="Shi H."/>
            <person name="Pan Z."/>
            <person name="Liu X."/>
        </authorList>
    </citation>
    <scope>NUCLEOTIDE SEQUENCE [LARGE SCALE GENOMIC DNA]</scope>
    <source>
        <strain evidence="8">DSM 4</strain>
    </source>
</reference>
<dbReference type="SUPFAM" id="SSF46785">
    <property type="entry name" value="Winged helix' DNA-binding domain"/>
    <property type="match status" value="1"/>
</dbReference>
<dbReference type="GO" id="GO:0045892">
    <property type="term" value="P:negative regulation of DNA-templated transcription"/>
    <property type="evidence" value="ECO:0007669"/>
    <property type="project" value="TreeGrafter"/>
</dbReference>
<evidence type="ECO:0000256" key="2">
    <source>
        <dbReference type="ARBA" id="ARBA00023015"/>
    </source>
</evidence>
<feature type="domain" description="HTH gntR-type" evidence="6">
    <location>
        <begin position="10"/>
        <end position="78"/>
    </location>
</feature>
<evidence type="ECO:0000256" key="4">
    <source>
        <dbReference type="ARBA" id="ARBA00023163"/>
    </source>
</evidence>
<dbReference type="Gene3D" id="3.40.1410.10">
    <property type="entry name" value="Chorismate lyase-like"/>
    <property type="match status" value="1"/>
</dbReference>
<dbReference type="InterPro" id="IPR011663">
    <property type="entry name" value="UTRA"/>
</dbReference>
<keyword evidence="3" id="KW-0238">DNA-binding</keyword>
<evidence type="ECO:0000256" key="3">
    <source>
        <dbReference type="ARBA" id="ARBA00023125"/>
    </source>
</evidence>
<protein>
    <recommendedName>
        <fullName evidence="5">Trehalose operon repressor</fullName>
    </recommendedName>
</protein>
<evidence type="ECO:0000259" key="6">
    <source>
        <dbReference type="PROSITE" id="PS50949"/>
    </source>
</evidence>
<comment type="caution">
    <text evidence="7">The sequence shown here is derived from an EMBL/GenBank/DDBJ whole genome shotgun (WGS) entry which is preliminary data.</text>
</comment>
<dbReference type="SMART" id="SM00866">
    <property type="entry name" value="UTRA"/>
    <property type="match status" value="1"/>
</dbReference>
<dbReference type="CDD" id="cd07377">
    <property type="entry name" value="WHTH_GntR"/>
    <property type="match status" value="1"/>
</dbReference>
<dbReference type="AlphaFoldDB" id="A0A0M0GK19"/>
<evidence type="ECO:0000313" key="8">
    <source>
        <dbReference type="Proteomes" id="UP000037109"/>
    </source>
</evidence>
<dbReference type="SUPFAM" id="SSF64288">
    <property type="entry name" value="Chorismate lyase-like"/>
    <property type="match status" value="1"/>
</dbReference>
<evidence type="ECO:0000256" key="5">
    <source>
        <dbReference type="NCBIfam" id="TIGR02404"/>
    </source>
</evidence>
<dbReference type="Gene3D" id="1.10.10.10">
    <property type="entry name" value="Winged helix-like DNA-binding domain superfamily/Winged helix DNA-binding domain"/>
    <property type="match status" value="1"/>
</dbReference>